<dbReference type="PROSITE" id="PS51873">
    <property type="entry name" value="TRIAD"/>
    <property type="match status" value="1"/>
</dbReference>
<evidence type="ECO:0000256" key="9">
    <source>
        <dbReference type="ARBA" id="ARBA00022833"/>
    </source>
</evidence>
<dbReference type="STRING" id="1314776.A0A166BEW0"/>
<dbReference type="EMBL" id="KV428111">
    <property type="protein sequence ID" value="KZT36300.1"/>
    <property type="molecule type" value="Genomic_DNA"/>
</dbReference>
<dbReference type="CDD" id="cd22584">
    <property type="entry name" value="Rcat_RBR_unk"/>
    <property type="match status" value="1"/>
</dbReference>
<keyword evidence="15" id="KW-1185">Reference proteome</keyword>
<dbReference type="Pfam" id="PF22605">
    <property type="entry name" value="IBR_2"/>
    <property type="match status" value="1"/>
</dbReference>
<dbReference type="EC" id="2.3.2.31" evidence="3"/>
<dbReference type="InterPro" id="IPR044066">
    <property type="entry name" value="TRIAD_supradom"/>
</dbReference>
<comment type="pathway">
    <text evidence="2">Protein modification; protein ubiquitination.</text>
</comment>
<evidence type="ECO:0000256" key="5">
    <source>
        <dbReference type="ARBA" id="ARBA00022723"/>
    </source>
</evidence>
<keyword evidence="8" id="KW-0833">Ubl conjugation pathway</keyword>
<dbReference type="SMART" id="SM00184">
    <property type="entry name" value="RING"/>
    <property type="match status" value="1"/>
</dbReference>
<dbReference type="Proteomes" id="UP000076798">
    <property type="component" value="Unassembled WGS sequence"/>
</dbReference>
<keyword evidence="5" id="KW-0479">Metal-binding</keyword>
<keyword evidence="9" id="KW-0862">Zinc</keyword>
<evidence type="ECO:0000256" key="6">
    <source>
        <dbReference type="ARBA" id="ARBA00022737"/>
    </source>
</evidence>
<protein>
    <recommendedName>
        <fullName evidence="3">RBR-type E3 ubiquitin transferase</fullName>
        <ecNumber evidence="3">2.3.2.31</ecNumber>
    </recommendedName>
</protein>
<dbReference type="InterPro" id="IPR013083">
    <property type="entry name" value="Znf_RING/FYVE/PHD"/>
</dbReference>
<dbReference type="Gene3D" id="3.30.40.10">
    <property type="entry name" value="Zinc/RING finger domain, C3HC4 (zinc finger)"/>
    <property type="match status" value="1"/>
</dbReference>
<dbReference type="InterPro" id="IPR054694">
    <property type="entry name" value="Parkin-like_IBR"/>
</dbReference>
<feature type="compositionally biased region" description="Basic residues" evidence="11">
    <location>
        <begin position="353"/>
        <end position="362"/>
    </location>
</feature>
<dbReference type="GO" id="GO:0008270">
    <property type="term" value="F:zinc ion binding"/>
    <property type="evidence" value="ECO:0007669"/>
    <property type="project" value="UniProtKB-KW"/>
</dbReference>
<dbReference type="OrthoDB" id="1431934at2759"/>
<dbReference type="AlphaFoldDB" id="A0A166BEW0"/>
<evidence type="ECO:0000259" key="13">
    <source>
        <dbReference type="PROSITE" id="PS51873"/>
    </source>
</evidence>
<organism evidence="14 15">
    <name type="scientific">Sistotremastrum suecicum HHB10207 ss-3</name>
    <dbReference type="NCBI Taxonomy" id="1314776"/>
    <lineage>
        <taxon>Eukaryota</taxon>
        <taxon>Fungi</taxon>
        <taxon>Dikarya</taxon>
        <taxon>Basidiomycota</taxon>
        <taxon>Agaricomycotina</taxon>
        <taxon>Agaricomycetes</taxon>
        <taxon>Sistotremastrales</taxon>
        <taxon>Sistotremastraceae</taxon>
        <taxon>Sistotremastrum</taxon>
    </lineage>
</organism>
<keyword evidence="7 10" id="KW-0863">Zinc-finger</keyword>
<gene>
    <name evidence="14" type="ORF">SISSUDRAFT_989405</name>
</gene>
<evidence type="ECO:0000256" key="11">
    <source>
        <dbReference type="SAM" id="MobiDB-lite"/>
    </source>
</evidence>
<feature type="domain" description="RING-type" evidence="13">
    <location>
        <begin position="113"/>
        <end position="338"/>
    </location>
</feature>
<reference evidence="14 15" key="1">
    <citation type="journal article" date="2016" name="Mol. Biol. Evol.">
        <title>Comparative Genomics of Early-Diverging Mushroom-Forming Fungi Provides Insights into the Origins of Lignocellulose Decay Capabilities.</title>
        <authorList>
            <person name="Nagy L.G."/>
            <person name="Riley R."/>
            <person name="Tritt A."/>
            <person name="Adam C."/>
            <person name="Daum C."/>
            <person name="Floudas D."/>
            <person name="Sun H."/>
            <person name="Yadav J.S."/>
            <person name="Pangilinan J."/>
            <person name="Larsson K.H."/>
            <person name="Matsuura K."/>
            <person name="Barry K."/>
            <person name="Labutti K."/>
            <person name="Kuo R."/>
            <person name="Ohm R.A."/>
            <person name="Bhattacharya S.S."/>
            <person name="Shirouzu T."/>
            <person name="Yoshinaga Y."/>
            <person name="Martin F.M."/>
            <person name="Grigoriev I.V."/>
            <person name="Hibbett D.S."/>
        </authorList>
    </citation>
    <scope>NUCLEOTIDE SEQUENCE [LARGE SCALE GENOMIC DNA]</scope>
    <source>
        <strain evidence="14 15">HHB10207 ss-3</strain>
    </source>
</reference>
<accession>A0A166BEW0</accession>
<keyword evidence="4" id="KW-0808">Transferase</keyword>
<feature type="domain" description="RING-type" evidence="12">
    <location>
        <begin position="117"/>
        <end position="165"/>
    </location>
</feature>
<dbReference type="Gene3D" id="1.20.120.1750">
    <property type="match status" value="1"/>
</dbReference>
<evidence type="ECO:0000256" key="10">
    <source>
        <dbReference type="PROSITE-ProRule" id="PRU00175"/>
    </source>
</evidence>
<evidence type="ECO:0000313" key="15">
    <source>
        <dbReference type="Proteomes" id="UP000076798"/>
    </source>
</evidence>
<dbReference type="InterPro" id="IPR031127">
    <property type="entry name" value="E3_UB_ligase_RBR"/>
</dbReference>
<dbReference type="GO" id="GO:0061630">
    <property type="term" value="F:ubiquitin protein ligase activity"/>
    <property type="evidence" value="ECO:0007669"/>
    <property type="project" value="UniProtKB-EC"/>
</dbReference>
<comment type="catalytic activity">
    <reaction evidence="1">
        <text>[E2 ubiquitin-conjugating enzyme]-S-ubiquitinyl-L-cysteine + [acceptor protein]-L-lysine = [E2 ubiquitin-conjugating enzyme]-L-cysteine + [acceptor protein]-N(6)-ubiquitinyl-L-lysine.</text>
        <dbReference type="EC" id="2.3.2.31"/>
    </reaction>
</comment>
<feature type="compositionally biased region" description="Pro residues" evidence="11">
    <location>
        <begin position="341"/>
        <end position="352"/>
    </location>
</feature>
<name>A0A166BEW0_9AGAM</name>
<dbReference type="PROSITE" id="PS50089">
    <property type="entry name" value="ZF_RING_2"/>
    <property type="match status" value="1"/>
</dbReference>
<evidence type="ECO:0000256" key="7">
    <source>
        <dbReference type="ARBA" id="ARBA00022771"/>
    </source>
</evidence>
<evidence type="ECO:0000313" key="14">
    <source>
        <dbReference type="EMBL" id="KZT36300.1"/>
    </source>
</evidence>
<dbReference type="SUPFAM" id="SSF57850">
    <property type="entry name" value="RING/U-box"/>
    <property type="match status" value="2"/>
</dbReference>
<evidence type="ECO:0000256" key="8">
    <source>
        <dbReference type="ARBA" id="ARBA00022786"/>
    </source>
</evidence>
<evidence type="ECO:0000256" key="4">
    <source>
        <dbReference type="ARBA" id="ARBA00022679"/>
    </source>
</evidence>
<evidence type="ECO:0000256" key="1">
    <source>
        <dbReference type="ARBA" id="ARBA00001798"/>
    </source>
</evidence>
<dbReference type="InterPro" id="IPR001841">
    <property type="entry name" value="Znf_RING"/>
</dbReference>
<evidence type="ECO:0000256" key="2">
    <source>
        <dbReference type="ARBA" id="ARBA00004906"/>
    </source>
</evidence>
<proteinExistence type="predicted"/>
<evidence type="ECO:0000256" key="3">
    <source>
        <dbReference type="ARBA" id="ARBA00012251"/>
    </source>
</evidence>
<evidence type="ECO:0000259" key="12">
    <source>
        <dbReference type="PROSITE" id="PS50089"/>
    </source>
</evidence>
<feature type="region of interest" description="Disordered" evidence="11">
    <location>
        <begin position="339"/>
        <end position="362"/>
    </location>
</feature>
<keyword evidence="6" id="KW-0677">Repeat</keyword>
<dbReference type="PANTHER" id="PTHR11685">
    <property type="entry name" value="RBR FAMILY RING FINGER AND IBR DOMAIN-CONTAINING"/>
    <property type="match status" value="1"/>
</dbReference>
<sequence>MPGVWREPDHHDRAGRNEPTNLILIGLQYRLPHDNPQQGAGLGRTGSIRAAARPQIREVPANANAVAGPAARRPEPQAQGEYITPEALQAQFDLEDLAIRSDHDHAIREYSQATFECSVCLETHPEDDLAVVEGCGHKFCRFGTKDYVISKIGEGRYPIQCPVCQSSNTPDAAPGFLNRTLIEQLGLTEEQYNQWIKLELAEHSVSIDCRRCNRSSTVDRADYTDEKYLRCPHDDCDNFWCKECQQSVTVDPMGEVVHSCDGTAELAGLMEQQGWKACPGCRTPIERTYGCNHMTCPTPGCNTHFCYVCGDSIVRSVVKATVDRELERHYSTVCDLFEAPPEQPRGPPPPPLGRRRTFLRRY</sequence>
<dbReference type="GO" id="GO:0016567">
    <property type="term" value="P:protein ubiquitination"/>
    <property type="evidence" value="ECO:0007669"/>
    <property type="project" value="InterPro"/>
</dbReference>